<dbReference type="Gene3D" id="3.10.450.50">
    <property type="match status" value="1"/>
</dbReference>
<dbReference type="SUPFAM" id="SSF54427">
    <property type="entry name" value="NTF2-like"/>
    <property type="match status" value="1"/>
</dbReference>
<name>A0A953N7J5_9BURK</name>
<feature type="domain" description="SnoaL-like" evidence="1">
    <location>
        <begin position="17"/>
        <end position="116"/>
    </location>
</feature>
<accession>A0A953N7J5</accession>
<gene>
    <name evidence="2" type="ORF">KZZ10_00165</name>
</gene>
<dbReference type="InterPro" id="IPR032710">
    <property type="entry name" value="NTF2-like_dom_sf"/>
</dbReference>
<keyword evidence="3" id="KW-1185">Reference proteome</keyword>
<evidence type="ECO:0000313" key="3">
    <source>
        <dbReference type="Proteomes" id="UP000739565"/>
    </source>
</evidence>
<evidence type="ECO:0000313" key="2">
    <source>
        <dbReference type="EMBL" id="MBZ1349047.1"/>
    </source>
</evidence>
<proteinExistence type="predicted"/>
<dbReference type="AlphaFoldDB" id="A0A953N7J5"/>
<protein>
    <submittedName>
        <fullName evidence="2">Nuclear transport factor 2 family protein</fullName>
    </submittedName>
</protein>
<dbReference type="EMBL" id="JAHXRI010000001">
    <property type="protein sequence ID" value="MBZ1349047.1"/>
    <property type="molecule type" value="Genomic_DNA"/>
</dbReference>
<dbReference type="RefSeq" id="WP_259659473.1">
    <property type="nucleotide sequence ID" value="NZ_JAHXRI010000001.1"/>
</dbReference>
<dbReference type="Pfam" id="PF12680">
    <property type="entry name" value="SnoaL_2"/>
    <property type="match status" value="1"/>
</dbReference>
<comment type="caution">
    <text evidence="2">The sequence shown here is derived from an EMBL/GenBank/DDBJ whole genome shotgun (WGS) entry which is preliminary data.</text>
</comment>
<evidence type="ECO:0000259" key="1">
    <source>
        <dbReference type="Pfam" id="PF12680"/>
    </source>
</evidence>
<dbReference type="Proteomes" id="UP000739565">
    <property type="component" value="Unassembled WGS sequence"/>
</dbReference>
<dbReference type="InterPro" id="IPR037401">
    <property type="entry name" value="SnoaL-like"/>
</dbReference>
<sequence length="151" mass="17623">MMLEQTREQIERFQRIARWFEQLAPDSLTKIESIYAKHARFVDPFNDLQGIESVRQVFEHMFKTLDDSRFLVTRIASTGPLGFMTWTFSFSCRGRAQSIEGCTQFELNDEGLITLHLDYWDAAKQVYEQIPILGSVLKMLRRKLSLPATVK</sequence>
<reference evidence="2" key="1">
    <citation type="submission" date="2021-07" db="EMBL/GenBank/DDBJ databases">
        <title>New genus and species of the family Alcaligenaceae.</title>
        <authorList>
            <person name="Hahn M.W."/>
        </authorList>
    </citation>
    <scope>NUCLEOTIDE SEQUENCE</scope>
    <source>
        <strain evidence="2">LF4-65</strain>
    </source>
</reference>
<organism evidence="2 3">
    <name type="scientific">Zwartia hollandica</name>
    <dbReference type="NCBI Taxonomy" id="324606"/>
    <lineage>
        <taxon>Bacteria</taxon>
        <taxon>Pseudomonadati</taxon>
        <taxon>Pseudomonadota</taxon>
        <taxon>Betaproteobacteria</taxon>
        <taxon>Burkholderiales</taxon>
        <taxon>Alcaligenaceae</taxon>
        <taxon>Zwartia</taxon>
    </lineage>
</organism>